<dbReference type="Proteomes" id="UP001060345">
    <property type="component" value="Chromosome"/>
</dbReference>
<accession>A0AAX3CKI5</accession>
<gene>
    <name evidence="2" type="ORF">NP224_17085</name>
</gene>
<keyword evidence="1" id="KW-0812">Transmembrane</keyword>
<evidence type="ECO:0000256" key="1">
    <source>
        <dbReference type="SAM" id="Phobius"/>
    </source>
</evidence>
<evidence type="ECO:0000313" key="2">
    <source>
        <dbReference type="EMBL" id="UWZ71959.1"/>
    </source>
</evidence>
<proteinExistence type="predicted"/>
<keyword evidence="1" id="KW-1133">Transmembrane helix</keyword>
<sequence>MFYRKTNITLLSIVAILLLLTNLVLIKFLFSDMKGFEWGSVTDWLSAFAGIISAIGTVATFWIAYKALKKAPEWMAQKHYDIAYSIIENAVFKDLSNVRSSSLHLKTRIVSLANKCKDVVIGKKEKSKLVGEMLEGVESNIDEFHRAAYSIINQLKSIERTNYKITEYTESIITVLKNAAQEYNALYSRVFIAEDEIIIHSFADDKAREIYRGETFKIQTDAISTNKKLTDAISKVFDENRPIEDFISHK</sequence>
<name>A0AAX3CKI5_9ENTR</name>
<evidence type="ECO:0000313" key="3">
    <source>
        <dbReference type="Proteomes" id="UP001060345"/>
    </source>
</evidence>
<feature type="transmembrane region" description="Helical" evidence="1">
    <location>
        <begin position="7"/>
        <end position="30"/>
    </location>
</feature>
<reference evidence="2" key="1">
    <citation type="submission" date="2022-08" db="EMBL/GenBank/DDBJ databases">
        <title>Genomic characterization and comparative genomic analysis of a strain of klebsiella michiganensis carrying blaKPC-2 isolated from the blood of children with very preterm bloodstream infection.</title>
        <authorList>
            <person name="Zhang N."/>
        </authorList>
    </citation>
    <scope>NUCLEOTIDE SEQUENCE</scope>
    <source>
        <strain evidence="2">BSI-KPN166</strain>
    </source>
</reference>
<feature type="transmembrane region" description="Helical" evidence="1">
    <location>
        <begin position="45"/>
        <end position="65"/>
    </location>
</feature>
<protein>
    <submittedName>
        <fullName evidence="2">Uncharacterized protein</fullName>
    </submittedName>
</protein>
<keyword evidence="1" id="KW-0472">Membrane</keyword>
<dbReference type="AlphaFoldDB" id="A0AAX3CKI5"/>
<dbReference type="EMBL" id="CP102103">
    <property type="protein sequence ID" value="UWZ71959.1"/>
    <property type="molecule type" value="Genomic_DNA"/>
</dbReference>
<organism evidence="2 3">
    <name type="scientific">Klebsiella michiganensis</name>
    <dbReference type="NCBI Taxonomy" id="1134687"/>
    <lineage>
        <taxon>Bacteria</taxon>
        <taxon>Pseudomonadati</taxon>
        <taxon>Pseudomonadota</taxon>
        <taxon>Gammaproteobacteria</taxon>
        <taxon>Enterobacterales</taxon>
        <taxon>Enterobacteriaceae</taxon>
        <taxon>Klebsiella/Raoultella group</taxon>
        <taxon>Klebsiella</taxon>
    </lineage>
</organism>
<dbReference type="RefSeq" id="WP_064377945.1">
    <property type="nucleotide sequence ID" value="NZ_CP102103.1"/>
</dbReference>